<gene>
    <name evidence="2" type="ORF">PLEPLA_LOCUS48867</name>
</gene>
<proteinExistence type="predicted"/>
<feature type="region of interest" description="Disordered" evidence="1">
    <location>
        <begin position="72"/>
        <end position="96"/>
    </location>
</feature>
<accession>A0A9N7ZA79</accession>
<name>A0A9N7ZA79_PLEPL</name>
<organism evidence="2 3">
    <name type="scientific">Pleuronectes platessa</name>
    <name type="common">European plaice</name>
    <dbReference type="NCBI Taxonomy" id="8262"/>
    <lineage>
        <taxon>Eukaryota</taxon>
        <taxon>Metazoa</taxon>
        <taxon>Chordata</taxon>
        <taxon>Craniata</taxon>
        <taxon>Vertebrata</taxon>
        <taxon>Euteleostomi</taxon>
        <taxon>Actinopterygii</taxon>
        <taxon>Neopterygii</taxon>
        <taxon>Teleostei</taxon>
        <taxon>Neoteleostei</taxon>
        <taxon>Acanthomorphata</taxon>
        <taxon>Carangaria</taxon>
        <taxon>Pleuronectiformes</taxon>
        <taxon>Pleuronectoidei</taxon>
        <taxon>Pleuronectidae</taxon>
        <taxon>Pleuronectes</taxon>
    </lineage>
</organism>
<evidence type="ECO:0000313" key="3">
    <source>
        <dbReference type="Proteomes" id="UP001153269"/>
    </source>
</evidence>
<evidence type="ECO:0000313" key="2">
    <source>
        <dbReference type="EMBL" id="CAB1460993.1"/>
    </source>
</evidence>
<dbReference type="EMBL" id="CADEAL010004502">
    <property type="protein sequence ID" value="CAB1460993.1"/>
    <property type="molecule type" value="Genomic_DNA"/>
</dbReference>
<feature type="compositionally biased region" description="Basic and acidic residues" evidence="1">
    <location>
        <begin position="72"/>
        <end position="86"/>
    </location>
</feature>
<reference evidence="2" key="1">
    <citation type="submission" date="2020-03" db="EMBL/GenBank/DDBJ databases">
        <authorList>
            <person name="Weist P."/>
        </authorList>
    </citation>
    <scope>NUCLEOTIDE SEQUENCE</scope>
</reference>
<evidence type="ECO:0000256" key="1">
    <source>
        <dbReference type="SAM" id="MobiDB-lite"/>
    </source>
</evidence>
<sequence length="129" mass="14042">MLWKCNKALKLIWSDQSDLSENPHISITNHLRENKALGCAACYARVRLHGAVSRCVNRRSLLARRLMSSLHGDGKEERTAGEDQSEKSSGVPAAQAAAGIGGVVHGTISERPLPSITQCPLTRDMVRLL</sequence>
<protein>
    <submittedName>
        <fullName evidence="2">Uncharacterized protein</fullName>
    </submittedName>
</protein>
<dbReference type="Proteomes" id="UP001153269">
    <property type="component" value="Unassembled WGS sequence"/>
</dbReference>
<dbReference type="AlphaFoldDB" id="A0A9N7ZA79"/>
<comment type="caution">
    <text evidence="2">The sequence shown here is derived from an EMBL/GenBank/DDBJ whole genome shotgun (WGS) entry which is preliminary data.</text>
</comment>
<keyword evidence="3" id="KW-1185">Reference proteome</keyword>